<evidence type="ECO:0000256" key="1">
    <source>
        <dbReference type="ARBA" id="ARBA00001966"/>
    </source>
</evidence>
<evidence type="ECO:0000256" key="2">
    <source>
        <dbReference type="ARBA" id="ARBA00003852"/>
    </source>
</evidence>
<dbReference type="GO" id="GO:0046872">
    <property type="term" value="F:metal ion binding"/>
    <property type="evidence" value="ECO:0007669"/>
    <property type="project" value="UniProtKB-KW"/>
</dbReference>
<keyword evidence="10" id="KW-0411">Iron-sulfur</keyword>
<evidence type="ECO:0000313" key="14">
    <source>
        <dbReference type="Proteomes" id="UP000051886"/>
    </source>
</evidence>
<keyword evidence="7" id="KW-0479">Metal-binding</keyword>
<organism evidence="13 14">
    <name type="scientific">Ligilactobacillus pobuzihii</name>
    <dbReference type="NCBI Taxonomy" id="449659"/>
    <lineage>
        <taxon>Bacteria</taxon>
        <taxon>Bacillati</taxon>
        <taxon>Bacillota</taxon>
        <taxon>Bacilli</taxon>
        <taxon>Lactobacillales</taxon>
        <taxon>Lactobacillaceae</taxon>
        <taxon>Ligilactobacillus</taxon>
    </lineage>
</organism>
<keyword evidence="5" id="KW-0004">4Fe-4S</keyword>
<dbReference type="PROSITE" id="PS01087">
    <property type="entry name" value="RADICAL_ACTIVATING"/>
    <property type="match status" value="1"/>
</dbReference>
<keyword evidence="6" id="KW-0949">S-adenosyl-L-methionine</keyword>
<comment type="similarity">
    <text evidence="3 12">Belongs to the organic radical-activating enzymes family.</text>
</comment>
<dbReference type="InterPro" id="IPR012837">
    <property type="entry name" value="NrdG"/>
</dbReference>
<dbReference type="AlphaFoldDB" id="A0A0R2LEY8"/>
<dbReference type="Pfam" id="PF13353">
    <property type="entry name" value="Fer4_12"/>
    <property type="match status" value="1"/>
</dbReference>
<dbReference type="Gene3D" id="3.20.20.70">
    <property type="entry name" value="Aldolase class I"/>
    <property type="match status" value="1"/>
</dbReference>
<evidence type="ECO:0000256" key="8">
    <source>
        <dbReference type="ARBA" id="ARBA00023002"/>
    </source>
</evidence>
<reference evidence="13 14" key="1">
    <citation type="journal article" date="2015" name="Genome Announc.">
        <title>Expanding the biotechnology potential of lactobacilli through comparative genomics of 213 strains and associated genera.</title>
        <authorList>
            <person name="Sun Z."/>
            <person name="Harris H.M."/>
            <person name="McCann A."/>
            <person name="Guo C."/>
            <person name="Argimon S."/>
            <person name="Zhang W."/>
            <person name="Yang X."/>
            <person name="Jeffery I.B."/>
            <person name="Cooney J.C."/>
            <person name="Kagawa T.F."/>
            <person name="Liu W."/>
            <person name="Song Y."/>
            <person name="Salvetti E."/>
            <person name="Wrobel A."/>
            <person name="Rasinkangas P."/>
            <person name="Parkhill J."/>
            <person name="Rea M.C."/>
            <person name="O'Sullivan O."/>
            <person name="Ritari J."/>
            <person name="Douillard F.P."/>
            <person name="Paul Ross R."/>
            <person name="Yang R."/>
            <person name="Briner A.E."/>
            <person name="Felis G.E."/>
            <person name="de Vos W.M."/>
            <person name="Barrangou R."/>
            <person name="Klaenhammer T.R."/>
            <person name="Caufield P.W."/>
            <person name="Cui Y."/>
            <person name="Zhang H."/>
            <person name="O'Toole P.W."/>
        </authorList>
    </citation>
    <scope>NUCLEOTIDE SEQUENCE [LARGE SCALE GENOMIC DNA]</scope>
    <source>
        <strain evidence="13 14">NBRC 103219</strain>
    </source>
</reference>
<keyword evidence="8 12" id="KW-0560">Oxidoreductase</keyword>
<comment type="caution">
    <text evidence="13">The sequence shown here is derived from an EMBL/GenBank/DDBJ whole genome shotgun (WGS) entry which is preliminary data.</text>
</comment>
<dbReference type="EMBL" id="JQCN01000024">
    <property type="protein sequence ID" value="KRO00129.1"/>
    <property type="molecule type" value="Genomic_DNA"/>
</dbReference>
<dbReference type="GO" id="GO:0004748">
    <property type="term" value="F:ribonucleoside-diphosphate reductase activity, thioredoxin disulfide as acceptor"/>
    <property type="evidence" value="ECO:0007669"/>
    <property type="project" value="TreeGrafter"/>
</dbReference>
<dbReference type="GO" id="GO:0051539">
    <property type="term" value="F:4 iron, 4 sulfur cluster binding"/>
    <property type="evidence" value="ECO:0007669"/>
    <property type="project" value="UniProtKB-KW"/>
</dbReference>
<dbReference type="SFLD" id="SFLDG01063">
    <property type="entry name" value="activating_enzymes__group_1"/>
    <property type="match status" value="1"/>
</dbReference>
<dbReference type="SFLD" id="SFLDG01066">
    <property type="entry name" value="organic_radical-activating_enz"/>
    <property type="match status" value="1"/>
</dbReference>
<comment type="function">
    <text evidence="2 12">Activation of anaerobic ribonucleoside-triphosphate reductase under anaerobic conditions by generation of an organic free radical, using S-adenosylmethionine and reduced flavodoxin as cosubstrates to produce 5'-deoxy-adenosine.</text>
</comment>
<comment type="cofactor">
    <cofactor evidence="1">
        <name>[4Fe-4S] cluster</name>
        <dbReference type="ChEBI" id="CHEBI:49883"/>
    </cofactor>
</comment>
<evidence type="ECO:0000313" key="13">
    <source>
        <dbReference type="EMBL" id="KRO00129.1"/>
    </source>
</evidence>
<evidence type="ECO:0000256" key="4">
    <source>
        <dbReference type="ARBA" id="ARBA00014281"/>
    </source>
</evidence>
<dbReference type="InterPro" id="IPR001989">
    <property type="entry name" value="Radical_activat_CS"/>
</dbReference>
<evidence type="ECO:0000256" key="9">
    <source>
        <dbReference type="ARBA" id="ARBA00023004"/>
    </source>
</evidence>
<evidence type="ECO:0000256" key="12">
    <source>
        <dbReference type="PIRNR" id="PIRNR000368"/>
    </source>
</evidence>
<dbReference type="PANTHER" id="PTHR30352:SF2">
    <property type="entry name" value="ANAEROBIC RIBONUCLEOSIDE-TRIPHOSPHATE REDUCTASE-ACTIVATING PROTEIN"/>
    <property type="match status" value="1"/>
</dbReference>
<evidence type="ECO:0000256" key="10">
    <source>
        <dbReference type="ARBA" id="ARBA00023014"/>
    </source>
</evidence>
<dbReference type="InterPro" id="IPR007197">
    <property type="entry name" value="rSAM"/>
</dbReference>
<dbReference type="InterPro" id="IPR034457">
    <property type="entry name" value="Organic_radical-activating"/>
</dbReference>
<dbReference type="PIRSF" id="PIRSF000368">
    <property type="entry name" value="NrdG"/>
    <property type="match status" value="1"/>
</dbReference>
<comment type="catalytic activity">
    <reaction evidence="11">
        <text>glycyl-[protein] + reduced [flavodoxin] + S-adenosyl-L-methionine = glycin-2-yl radical-[protein] + semiquinone [flavodoxin] + 5'-deoxyadenosine + L-methionine + H(+)</text>
        <dbReference type="Rhea" id="RHEA:61976"/>
        <dbReference type="Rhea" id="RHEA-COMP:10622"/>
        <dbReference type="Rhea" id="RHEA-COMP:14480"/>
        <dbReference type="Rhea" id="RHEA-COMP:15993"/>
        <dbReference type="Rhea" id="RHEA-COMP:15994"/>
        <dbReference type="ChEBI" id="CHEBI:15378"/>
        <dbReference type="ChEBI" id="CHEBI:17319"/>
        <dbReference type="ChEBI" id="CHEBI:29947"/>
        <dbReference type="ChEBI" id="CHEBI:32722"/>
        <dbReference type="ChEBI" id="CHEBI:57618"/>
        <dbReference type="ChEBI" id="CHEBI:57844"/>
        <dbReference type="ChEBI" id="CHEBI:59789"/>
        <dbReference type="ChEBI" id="CHEBI:140311"/>
    </reaction>
</comment>
<gene>
    <name evidence="13" type="ORF">IV66_GL001366</name>
</gene>
<keyword evidence="9" id="KW-0408">Iron</keyword>
<dbReference type="PANTHER" id="PTHR30352">
    <property type="entry name" value="PYRUVATE FORMATE-LYASE-ACTIVATING ENZYME"/>
    <property type="match status" value="1"/>
</dbReference>
<dbReference type="SFLD" id="SFLDS00029">
    <property type="entry name" value="Radical_SAM"/>
    <property type="match status" value="1"/>
</dbReference>
<evidence type="ECO:0000256" key="3">
    <source>
        <dbReference type="ARBA" id="ARBA00009777"/>
    </source>
</evidence>
<dbReference type="PATRIC" id="fig|449659.4.peg.1384"/>
<keyword evidence="14" id="KW-1185">Reference proteome</keyword>
<sequence>MEIQGKVANYHAMKKRLGIVADVKLADMANGEGVRTTVFVSGCLFNCYNCFNQKLKAFNYGKDNADSIKKGQHVDAEFPRYYDQELEDKVIKSLKPNYISGITLLGGEPFMNTNITVPLCERIRKEYGSSKTIWSWTGYEWEELMQMIQLDFPLSKQQNKLVHLIDVLVDGRYVDSIRQEDLKNNPQGINFRGSTNQRIIKVPQSLAQHQIIERADLYEDEKIVARDRDFKKIKR</sequence>
<evidence type="ECO:0000256" key="7">
    <source>
        <dbReference type="ARBA" id="ARBA00022723"/>
    </source>
</evidence>
<dbReference type="SUPFAM" id="SSF102114">
    <property type="entry name" value="Radical SAM enzymes"/>
    <property type="match status" value="1"/>
</dbReference>
<dbReference type="EC" id="1.97.1.-" evidence="12"/>
<dbReference type="InterPro" id="IPR013785">
    <property type="entry name" value="Aldolase_TIM"/>
</dbReference>
<dbReference type="InterPro" id="IPR058240">
    <property type="entry name" value="rSAM_sf"/>
</dbReference>
<evidence type="ECO:0000256" key="6">
    <source>
        <dbReference type="ARBA" id="ARBA00022691"/>
    </source>
</evidence>
<dbReference type="STRING" id="449659.IV66_GL001366"/>
<protein>
    <recommendedName>
        <fullName evidence="4 12">Anaerobic ribonucleoside-triphosphate reductase-activating protein</fullName>
        <ecNumber evidence="12">1.97.1.-</ecNumber>
    </recommendedName>
</protein>
<dbReference type="GO" id="GO:0043365">
    <property type="term" value="F:[formate-C-acetyltransferase]-activating enzyme activity"/>
    <property type="evidence" value="ECO:0007669"/>
    <property type="project" value="InterPro"/>
</dbReference>
<evidence type="ECO:0000256" key="5">
    <source>
        <dbReference type="ARBA" id="ARBA00022485"/>
    </source>
</evidence>
<dbReference type="RefSeq" id="WP_017866885.1">
    <property type="nucleotide sequence ID" value="NZ_BJYB01000041.1"/>
</dbReference>
<accession>A0A0R2LEY8</accession>
<dbReference type="Proteomes" id="UP000051886">
    <property type="component" value="Unassembled WGS sequence"/>
</dbReference>
<name>A0A0R2LEY8_9LACO</name>
<evidence type="ECO:0000256" key="11">
    <source>
        <dbReference type="ARBA" id="ARBA00047365"/>
    </source>
</evidence>
<proteinExistence type="inferred from homology"/>